<dbReference type="InterPro" id="IPR051784">
    <property type="entry name" value="Nod_factor_ABC_transporter"/>
</dbReference>
<feature type="transmembrane region" description="Helical" evidence="6">
    <location>
        <begin position="250"/>
        <end position="269"/>
    </location>
</feature>
<keyword evidence="5" id="KW-0046">Antibiotic resistance</keyword>
<dbReference type="PATRIC" id="fig|749927.5.peg.5603"/>
<dbReference type="PANTHER" id="PTHR43229:SF6">
    <property type="entry name" value="ABC-TYPE MULTIDRUG TRANSPORT SYSTEM, PERMEASE COMPONENT"/>
    <property type="match status" value="1"/>
</dbReference>
<gene>
    <name evidence="8" type="ordered locus">AMED_5405</name>
</gene>
<dbReference type="OrthoDB" id="9778589at2"/>
<evidence type="ECO:0000256" key="4">
    <source>
        <dbReference type="ARBA" id="ARBA00023136"/>
    </source>
</evidence>
<name>A0A0H3D840_AMYMU</name>
<dbReference type="EMBL" id="CP002000">
    <property type="protein sequence ID" value="ADJ47165.1"/>
    <property type="molecule type" value="Genomic_DNA"/>
</dbReference>
<dbReference type="GO" id="GO:0140359">
    <property type="term" value="F:ABC-type transporter activity"/>
    <property type="evidence" value="ECO:0007669"/>
    <property type="project" value="InterPro"/>
</dbReference>
<feature type="transmembrane region" description="Helical" evidence="6">
    <location>
        <begin position="71"/>
        <end position="95"/>
    </location>
</feature>
<dbReference type="Proteomes" id="UP000000328">
    <property type="component" value="Chromosome"/>
</dbReference>
<comment type="similarity">
    <text evidence="6">Belongs to the ABC-2 integral membrane protein family.</text>
</comment>
<dbReference type="PROSITE" id="PS51012">
    <property type="entry name" value="ABC_TM2"/>
    <property type="match status" value="1"/>
</dbReference>
<evidence type="ECO:0000256" key="5">
    <source>
        <dbReference type="ARBA" id="ARBA00023251"/>
    </source>
</evidence>
<dbReference type="GO" id="GO:0046677">
    <property type="term" value="P:response to antibiotic"/>
    <property type="evidence" value="ECO:0007669"/>
    <property type="project" value="UniProtKB-KW"/>
</dbReference>
<dbReference type="Pfam" id="PF01061">
    <property type="entry name" value="ABC2_membrane"/>
    <property type="match status" value="1"/>
</dbReference>
<protein>
    <recommendedName>
        <fullName evidence="6">Transport permease protein</fullName>
    </recommendedName>
</protein>
<organism evidence="8 9">
    <name type="scientific">Amycolatopsis mediterranei (strain U-32)</name>
    <dbReference type="NCBI Taxonomy" id="749927"/>
    <lineage>
        <taxon>Bacteria</taxon>
        <taxon>Bacillati</taxon>
        <taxon>Actinomycetota</taxon>
        <taxon>Actinomycetes</taxon>
        <taxon>Pseudonocardiales</taxon>
        <taxon>Pseudonocardiaceae</taxon>
        <taxon>Amycolatopsis</taxon>
    </lineage>
</organism>
<sequence>MTETKAADRAVRLPVPAWRIGLARGSLEIKQFFREKGQVIFTFALPVIMLVLLASIFRGRIGDTGVDAQQIYVTGMLGVGILSTSFQSMVLQVAGERANGTLKRLRGTPMPRSAYFVGKIAVVLVSSLGQAVVLLGVGTLFFGLHLPSDAAHWLTFLWVYVLGIVACTLLGLAYSSVVPAASAGAMVFLPVITLQFISGVFIPFNQLPDVLQKIAAVFPLKWLCQGMRSVFLPDAFQQYEPGMSWGHGRVALVLAGYGVLGLVLCLTTFRWKGRDDG</sequence>
<dbReference type="AlphaFoldDB" id="A0A0H3D840"/>
<comment type="subcellular location">
    <subcellularLocation>
        <location evidence="6">Cell membrane</location>
        <topology evidence="6">Multi-pass membrane protein</topology>
    </subcellularLocation>
    <subcellularLocation>
        <location evidence="1">Membrane</location>
        <topology evidence="1">Multi-pass membrane protein</topology>
    </subcellularLocation>
</comment>
<proteinExistence type="inferred from homology"/>
<dbReference type="HOGENOM" id="CLU_039483_4_0_11"/>
<evidence type="ECO:0000313" key="8">
    <source>
        <dbReference type="EMBL" id="ADJ47165.1"/>
    </source>
</evidence>
<reference evidence="8 9" key="1">
    <citation type="journal article" date="2010" name="Cell Res.">
        <title>Complete genome sequence of the rifamycin SV-producing Amycolatopsis mediterranei U32 revealed its genetic characteristics in phylogeny and metabolism.</title>
        <authorList>
            <person name="Zhao W."/>
            <person name="Zhong Y."/>
            <person name="Yuan H."/>
            <person name="Wang J."/>
            <person name="Zheng H."/>
            <person name="Wang Y."/>
            <person name="Cen X."/>
            <person name="Xu F."/>
            <person name="Bai J."/>
            <person name="Han X."/>
            <person name="Lu G."/>
            <person name="Zhu Y."/>
            <person name="Shao Z."/>
            <person name="Yan H."/>
            <person name="Li C."/>
            <person name="Peng N."/>
            <person name="Zhang Z."/>
            <person name="Zhang Y."/>
            <person name="Lin W."/>
            <person name="Fan Y."/>
            <person name="Qin Z."/>
            <person name="Hu Y."/>
            <person name="Zhu B."/>
            <person name="Wang S."/>
            <person name="Ding X."/>
            <person name="Zhao G.P."/>
        </authorList>
    </citation>
    <scope>NUCLEOTIDE SEQUENCE [LARGE SCALE GENOMIC DNA]</scope>
    <source>
        <strain evidence="9">U-32</strain>
    </source>
</reference>
<evidence type="ECO:0000256" key="2">
    <source>
        <dbReference type="ARBA" id="ARBA00022692"/>
    </source>
</evidence>
<dbReference type="InterPro" id="IPR013525">
    <property type="entry name" value="ABC2_TM"/>
</dbReference>
<keyword evidence="4 6" id="KW-0472">Membrane</keyword>
<evidence type="ECO:0000256" key="1">
    <source>
        <dbReference type="ARBA" id="ARBA00004141"/>
    </source>
</evidence>
<feature type="transmembrane region" description="Helical" evidence="6">
    <location>
        <begin position="39"/>
        <end position="59"/>
    </location>
</feature>
<feature type="domain" description="ABC transmembrane type-2" evidence="7">
    <location>
        <begin position="37"/>
        <end position="272"/>
    </location>
</feature>
<accession>A0A0H3D840</accession>
<dbReference type="GO" id="GO:0043190">
    <property type="term" value="C:ATP-binding cassette (ABC) transporter complex"/>
    <property type="evidence" value="ECO:0007669"/>
    <property type="project" value="InterPro"/>
</dbReference>
<feature type="transmembrane region" description="Helical" evidence="6">
    <location>
        <begin position="150"/>
        <end position="173"/>
    </location>
</feature>
<evidence type="ECO:0000259" key="7">
    <source>
        <dbReference type="PROSITE" id="PS51012"/>
    </source>
</evidence>
<dbReference type="InterPro" id="IPR047817">
    <property type="entry name" value="ABC2_TM_bact-type"/>
</dbReference>
<keyword evidence="6" id="KW-1003">Cell membrane</keyword>
<feature type="transmembrane region" description="Helical" evidence="6">
    <location>
        <begin position="185"/>
        <end position="204"/>
    </location>
</feature>
<dbReference type="PIRSF" id="PIRSF006648">
    <property type="entry name" value="DrrB"/>
    <property type="match status" value="1"/>
</dbReference>
<evidence type="ECO:0000256" key="3">
    <source>
        <dbReference type="ARBA" id="ARBA00022989"/>
    </source>
</evidence>
<feature type="transmembrane region" description="Helical" evidence="6">
    <location>
        <begin position="116"/>
        <end position="144"/>
    </location>
</feature>
<dbReference type="KEGG" id="amd:AMED_5405"/>
<dbReference type="InterPro" id="IPR000412">
    <property type="entry name" value="ABC_2_transport"/>
</dbReference>
<dbReference type="eggNOG" id="COG0842">
    <property type="taxonomic scope" value="Bacteria"/>
</dbReference>
<evidence type="ECO:0000313" key="9">
    <source>
        <dbReference type="Proteomes" id="UP000000328"/>
    </source>
</evidence>
<keyword evidence="6" id="KW-0813">Transport</keyword>
<dbReference type="PANTHER" id="PTHR43229">
    <property type="entry name" value="NODULATION PROTEIN J"/>
    <property type="match status" value="1"/>
</dbReference>
<evidence type="ECO:0000256" key="6">
    <source>
        <dbReference type="RuleBase" id="RU361157"/>
    </source>
</evidence>
<keyword evidence="2 6" id="KW-0812">Transmembrane</keyword>
<dbReference type="GeneID" id="92873113"/>
<dbReference type="RefSeq" id="WP_013227225.1">
    <property type="nucleotide sequence ID" value="NC_014318.1"/>
</dbReference>
<keyword evidence="3 6" id="KW-1133">Transmembrane helix</keyword>